<dbReference type="EMBL" id="CP042906">
    <property type="protein sequence ID" value="QEX15921.1"/>
    <property type="molecule type" value="Genomic_DNA"/>
</dbReference>
<keyword evidence="3" id="KW-1185">Reference proteome</keyword>
<evidence type="ECO:0000313" key="2">
    <source>
        <dbReference type="EMBL" id="QEX15921.1"/>
    </source>
</evidence>
<sequence length="84" mass="8432">MTASAPARAIVAQVTASLGGVATRRRGTRADSVAVSLLIADPFQAEPGNARGSRAAPGGFRAPERLEAHRSGVPSNGGRPAITA</sequence>
<accession>A0A5J6MFN6</accession>
<organism evidence="2 3">
    <name type="scientific">Hypericibacter terrae</name>
    <dbReference type="NCBI Taxonomy" id="2602015"/>
    <lineage>
        <taxon>Bacteria</taxon>
        <taxon>Pseudomonadati</taxon>
        <taxon>Pseudomonadota</taxon>
        <taxon>Alphaproteobacteria</taxon>
        <taxon>Rhodospirillales</taxon>
        <taxon>Dongiaceae</taxon>
        <taxon>Hypericibacter</taxon>
    </lineage>
</organism>
<feature type="region of interest" description="Disordered" evidence="1">
    <location>
        <begin position="45"/>
        <end position="84"/>
    </location>
</feature>
<protein>
    <submittedName>
        <fullName evidence="2">Uncharacterized protein</fullName>
    </submittedName>
</protein>
<dbReference type="Proteomes" id="UP000326202">
    <property type="component" value="Chromosome"/>
</dbReference>
<evidence type="ECO:0000256" key="1">
    <source>
        <dbReference type="SAM" id="MobiDB-lite"/>
    </source>
</evidence>
<dbReference type="AlphaFoldDB" id="A0A5J6MFN6"/>
<reference evidence="2 3" key="1">
    <citation type="submission" date="2019-08" db="EMBL/GenBank/DDBJ databases">
        <title>Hyperibacter terrae gen. nov., sp. nov. and Hyperibacter viscosus sp. nov., two new members in the family Rhodospirillaceae isolated from the rhizosphere of Hypericum perforatum.</title>
        <authorList>
            <person name="Noviana Z."/>
        </authorList>
    </citation>
    <scope>NUCLEOTIDE SEQUENCE [LARGE SCALE GENOMIC DNA]</scope>
    <source>
        <strain evidence="2 3">R5913</strain>
    </source>
</reference>
<gene>
    <name evidence="2" type="ORF">FRZ44_12100</name>
</gene>
<name>A0A5J6MFN6_9PROT</name>
<proteinExistence type="predicted"/>
<dbReference type="KEGG" id="htq:FRZ44_12100"/>
<evidence type="ECO:0000313" key="3">
    <source>
        <dbReference type="Proteomes" id="UP000326202"/>
    </source>
</evidence>